<proteinExistence type="predicted"/>
<organism evidence="1 2">
    <name type="scientific">Trichinella pseudospiralis</name>
    <name type="common">Parasitic roundworm</name>
    <dbReference type="NCBI Taxonomy" id="6337"/>
    <lineage>
        <taxon>Eukaryota</taxon>
        <taxon>Metazoa</taxon>
        <taxon>Ecdysozoa</taxon>
        <taxon>Nematoda</taxon>
        <taxon>Enoplea</taxon>
        <taxon>Dorylaimia</taxon>
        <taxon>Trichinellida</taxon>
        <taxon>Trichinellidae</taxon>
        <taxon>Trichinella</taxon>
    </lineage>
</organism>
<protein>
    <submittedName>
        <fullName evidence="1">Uncharacterized protein</fullName>
    </submittedName>
</protein>
<accession>A0A0V1EIL3</accession>
<dbReference type="EMBL" id="JYDR01000032">
    <property type="protein sequence ID" value="KRY73663.1"/>
    <property type="molecule type" value="Genomic_DNA"/>
</dbReference>
<reference evidence="1 2" key="1">
    <citation type="submission" date="2015-01" db="EMBL/GenBank/DDBJ databases">
        <title>Evolution of Trichinella species and genotypes.</title>
        <authorList>
            <person name="Korhonen P.K."/>
            <person name="Edoardo P."/>
            <person name="Giuseppe L.R."/>
            <person name="Gasser R.B."/>
        </authorList>
    </citation>
    <scope>NUCLEOTIDE SEQUENCE [LARGE SCALE GENOMIC DNA]</scope>
    <source>
        <strain evidence="1">ISS13</strain>
    </source>
</reference>
<evidence type="ECO:0000313" key="1">
    <source>
        <dbReference type="EMBL" id="KRY73663.1"/>
    </source>
</evidence>
<gene>
    <name evidence="1" type="ORF">T4A_3456</name>
</gene>
<dbReference type="AlphaFoldDB" id="A0A0V1EIL3"/>
<name>A0A0V1EIL3_TRIPS</name>
<comment type="caution">
    <text evidence="1">The sequence shown here is derived from an EMBL/GenBank/DDBJ whole genome shotgun (WGS) entry which is preliminary data.</text>
</comment>
<sequence length="105" mass="12318">MELYFRAAGMSILVQYHTDAEVRAVMRRKQRKDEFVREYPDRQSWLFFKSLPVMEVLSGTTLLQQFKAGIRRAQLKMSRVMSRNRAYTRHAILGDIAHSRAIGMP</sequence>
<evidence type="ECO:0000313" key="2">
    <source>
        <dbReference type="Proteomes" id="UP000054632"/>
    </source>
</evidence>
<dbReference type="Proteomes" id="UP000054632">
    <property type="component" value="Unassembled WGS sequence"/>
</dbReference>